<reference evidence="6 7" key="1">
    <citation type="submission" date="2019-03" db="EMBL/GenBank/DDBJ databases">
        <title>Genomics of glacier-inhabiting Cryobacterium strains.</title>
        <authorList>
            <person name="Liu Q."/>
            <person name="Xin Y.-H."/>
        </authorList>
    </citation>
    <scope>NUCLEOTIDE SEQUENCE [LARGE SCALE GENOMIC DNA]</scope>
    <source>
        <strain evidence="6 7">Sr36</strain>
    </source>
</reference>
<keyword evidence="7" id="KW-1185">Reference proteome</keyword>
<keyword evidence="1 3" id="KW-0238">DNA-binding</keyword>
<dbReference type="GO" id="GO:0003690">
    <property type="term" value="F:double-stranded DNA binding"/>
    <property type="evidence" value="ECO:0007669"/>
    <property type="project" value="UniProtKB-UniRule"/>
</dbReference>
<keyword evidence="3" id="KW-0227">DNA damage</keyword>
<evidence type="ECO:0000313" key="6">
    <source>
        <dbReference type="EMBL" id="TFD65341.1"/>
    </source>
</evidence>
<proteinExistence type="inferred from homology"/>
<organism evidence="6 7">
    <name type="scientific">Cryobacterium ruanii</name>
    <dbReference type="NCBI Taxonomy" id="1259197"/>
    <lineage>
        <taxon>Bacteria</taxon>
        <taxon>Bacillati</taxon>
        <taxon>Actinomycetota</taxon>
        <taxon>Actinomycetes</taxon>
        <taxon>Micrococcales</taxon>
        <taxon>Microbacteriaceae</taxon>
        <taxon>Cryobacterium</taxon>
    </lineage>
</organism>
<dbReference type="PANTHER" id="PTHR41251:SF1">
    <property type="entry name" value="NON-HOMOLOGOUS END JOINING PROTEIN KU"/>
    <property type="match status" value="1"/>
</dbReference>
<evidence type="ECO:0000256" key="3">
    <source>
        <dbReference type="HAMAP-Rule" id="MF_01875"/>
    </source>
</evidence>
<evidence type="ECO:0000256" key="2">
    <source>
        <dbReference type="ARBA" id="ARBA00023172"/>
    </source>
</evidence>
<dbReference type="OrthoDB" id="9795084at2"/>
<feature type="compositionally biased region" description="Basic residues" evidence="4">
    <location>
        <begin position="266"/>
        <end position="275"/>
    </location>
</feature>
<name>A0A4R9AN71_9MICO</name>
<dbReference type="GO" id="GO:0006303">
    <property type="term" value="P:double-strand break repair via nonhomologous end joining"/>
    <property type="evidence" value="ECO:0007669"/>
    <property type="project" value="UniProtKB-UniRule"/>
</dbReference>
<dbReference type="InterPro" id="IPR009187">
    <property type="entry name" value="Prok_Ku"/>
</dbReference>
<dbReference type="SMART" id="SM00559">
    <property type="entry name" value="Ku78"/>
    <property type="match status" value="1"/>
</dbReference>
<feature type="domain" description="Ku" evidence="5">
    <location>
        <begin position="52"/>
        <end position="179"/>
    </location>
</feature>
<dbReference type="Gene3D" id="2.40.290.10">
    <property type="match status" value="1"/>
</dbReference>
<feature type="region of interest" description="Disordered" evidence="4">
    <location>
        <begin position="255"/>
        <end position="275"/>
    </location>
</feature>
<keyword evidence="3" id="KW-0234">DNA repair</keyword>
<feature type="compositionally biased region" description="Basic and acidic residues" evidence="4">
    <location>
        <begin position="255"/>
        <end position="265"/>
    </location>
</feature>
<comment type="similarity">
    <text evidence="3">Belongs to the prokaryotic Ku family.</text>
</comment>
<dbReference type="InterPro" id="IPR006164">
    <property type="entry name" value="DNA_bd_Ku70/Ku80"/>
</dbReference>
<dbReference type="FunFam" id="2.40.290.10:FF:000004">
    <property type="entry name" value="Non-homologous end joining protein Ku"/>
    <property type="match status" value="1"/>
</dbReference>
<dbReference type="EMBL" id="SOHK01000015">
    <property type="protein sequence ID" value="TFD65341.1"/>
    <property type="molecule type" value="Genomic_DNA"/>
</dbReference>
<evidence type="ECO:0000256" key="4">
    <source>
        <dbReference type="SAM" id="MobiDB-lite"/>
    </source>
</evidence>
<evidence type="ECO:0000313" key="7">
    <source>
        <dbReference type="Proteomes" id="UP000298154"/>
    </source>
</evidence>
<dbReference type="PIRSF" id="PIRSF006493">
    <property type="entry name" value="Prok_Ku"/>
    <property type="match status" value="1"/>
</dbReference>
<dbReference type="SUPFAM" id="SSF100939">
    <property type="entry name" value="SPOC domain-like"/>
    <property type="match status" value="1"/>
</dbReference>
<comment type="function">
    <text evidence="3">With LigD forms a non-homologous end joining (NHEJ) DNA repair enzyme, which repairs dsDNA breaks with reduced fidelity. Binds linear dsDNA with 5'- and 3'- overhangs but not closed circular dsDNA nor ssDNA. Recruits and stimulates the ligase activity of LigD.</text>
</comment>
<gene>
    <name evidence="3" type="primary">ku</name>
    <name evidence="6" type="ORF">E3T47_10980</name>
</gene>
<dbReference type="HAMAP" id="MF_01875">
    <property type="entry name" value="Prokaryotic_Ku"/>
    <property type="match status" value="1"/>
</dbReference>
<keyword evidence="2 3" id="KW-0233">DNA recombination</keyword>
<dbReference type="Pfam" id="PF02735">
    <property type="entry name" value="Ku"/>
    <property type="match status" value="1"/>
</dbReference>
<dbReference type="GO" id="GO:0006310">
    <property type="term" value="P:DNA recombination"/>
    <property type="evidence" value="ECO:0007669"/>
    <property type="project" value="UniProtKB-KW"/>
</dbReference>
<dbReference type="Proteomes" id="UP000298154">
    <property type="component" value="Unassembled WGS sequence"/>
</dbReference>
<dbReference type="NCBIfam" id="TIGR02772">
    <property type="entry name" value="Ku_bact"/>
    <property type="match status" value="1"/>
</dbReference>
<dbReference type="InterPro" id="IPR016194">
    <property type="entry name" value="SPOC-like_C_dom_sf"/>
</dbReference>
<protein>
    <recommendedName>
        <fullName evidence="3">Non-homologous end joining protein Ku</fullName>
    </recommendedName>
</protein>
<sequence>MRSIWTGAITFGLVNVPVKVYSATEDHDVALHQVHDVDGGRIRYQRRCEICAKVVPYDHIDKAFEDGEQTVVLTADDFAALPAEHSKEIDVVEFVPSDQIDPIMLDKSYFLEPDGKSTKAYVLLRRTLEATDRTAIVHFALRQKTRLGALRVHGDVLMLQSLLWDDEVREAKFASLDERVNISAKELDMSAALVESFAADFAPDAFNDDYQDELRALIEAKLKSGAAVSTEATFGEAAEEGEGGEVLDLMEALRRSVEANRDRTKPKTKQSRTAS</sequence>
<accession>A0A4R9AN71</accession>
<comment type="subunit">
    <text evidence="3">Homodimer. Interacts with LigD.</text>
</comment>
<dbReference type="CDD" id="cd00789">
    <property type="entry name" value="KU_like"/>
    <property type="match status" value="1"/>
</dbReference>
<dbReference type="RefSeq" id="WP_134556093.1">
    <property type="nucleotide sequence ID" value="NZ_SOHK01000015.1"/>
</dbReference>
<comment type="caution">
    <text evidence="6">The sequence shown here is derived from an EMBL/GenBank/DDBJ whole genome shotgun (WGS) entry which is preliminary data.</text>
</comment>
<evidence type="ECO:0000256" key="1">
    <source>
        <dbReference type="ARBA" id="ARBA00023125"/>
    </source>
</evidence>
<dbReference type="AlphaFoldDB" id="A0A4R9AN71"/>
<dbReference type="PANTHER" id="PTHR41251">
    <property type="entry name" value="NON-HOMOLOGOUS END JOINING PROTEIN KU"/>
    <property type="match status" value="1"/>
</dbReference>
<evidence type="ECO:0000259" key="5">
    <source>
        <dbReference type="SMART" id="SM00559"/>
    </source>
</evidence>